<feature type="transmembrane region" description="Helical" evidence="2">
    <location>
        <begin position="26"/>
        <end position="46"/>
    </location>
</feature>
<accession>A0A5C1Y5M4</accession>
<protein>
    <submittedName>
        <fullName evidence="4">PQQ-binding-like beta-propeller repeat protein</fullName>
    </submittedName>
</protein>
<dbReference type="InterPro" id="IPR018391">
    <property type="entry name" value="PQQ_b-propeller_rpt"/>
</dbReference>
<evidence type="ECO:0000259" key="3">
    <source>
        <dbReference type="Pfam" id="PF13360"/>
    </source>
</evidence>
<dbReference type="KEGG" id="lyk:FLP23_03700"/>
<dbReference type="PANTHER" id="PTHR34512">
    <property type="entry name" value="CELL SURFACE PROTEIN"/>
    <property type="match status" value="1"/>
</dbReference>
<dbReference type="InterPro" id="IPR002372">
    <property type="entry name" value="PQQ_rpt_dom"/>
</dbReference>
<dbReference type="RefSeq" id="WP_149324624.1">
    <property type="nucleotide sequence ID" value="NZ_CP043504.1"/>
</dbReference>
<organism evidence="4 5">
    <name type="scientific">Protaetiibacter larvae</name>
    <dbReference type="NCBI Taxonomy" id="2592654"/>
    <lineage>
        <taxon>Bacteria</taxon>
        <taxon>Bacillati</taxon>
        <taxon>Actinomycetota</taxon>
        <taxon>Actinomycetes</taxon>
        <taxon>Micrococcales</taxon>
        <taxon>Microbacteriaceae</taxon>
        <taxon>Protaetiibacter</taxon>
    </lineage>
</organism>
<keyword evidence="5" id="KW-1185">Reference proteome</keyword>
<keyword evidence="2" id="KW-1133">Transmembrane helix</keyword>
<dbReference type="SMART" id="SM00564">
    <property type="entry name" value="PQQ"/>
    <property type="match status" value="3"/>
</dbReference>
<feature type="domain" description="Pyrrolo-quinoline quinone repeat" evidence="3">
    <location>
        <begin position="371"/>
        <end position="459"/>
    </location>
</feature>
<dbReference type="OrthoDB" id="4819966at2"/>
<evidence type="ECO:0000256" key="1">
    <source>
        <dbReference type="SAM" id="MobiDB-lite"/>
    </source>
</evidence>
<dbReference type="InterPro" id="IPR011047">
    <property type="entry name" value="Quinoprotein_ADH-like_sf"/>
</dbReference>
<proteinExistence type="predicted"/>
<sequence length="600" mass="61073">MPDTTTVAGPGERPADRPRPTRLRRAVASIAVGGLVVVGTAGLAFADLAPTAPAGGAAARFVPPDGYAALATAGDGSRTIHESARDTGPSLLLEEPAGAVAHLFSEIPFDVLGSAQLWRDMSTPLDTPGVPLSSIYLLDDSGVSLLTATGAELGFSYLPGLVVLPADAAPGASWTGEGSAIPGGAIGYTTAGEVAAGDHGCLVTTTDTRYLDAATGEELLQVVDTATWCPGRGVVADRADSGSGPITVESRPLPDVDTGLGGDVDPEPVPLELADAADWTVRPLAFQRSDPAFGDSPRGTPFEGIGATTADGSLVLAATGRLTAFRVDGATATQAWGAAPGGDVLQVAALGELVLVSTSERRLVAYDQRGVRLWNQRFPDVVLARPEAVGADLVAVSLDGTLRRIDAATGETVWSIALRTDVAQAPAVVGGTVVVVDRGSTVIARSLEDGSAVWRTELEGASRVAAGEGILAAQGTTTDVWRLDPADGAIIWHGERPGAARLLLVTAELVVAQSDEGTTAFATGSGARRWTDAAAGGLAGDGTRILLTDAQGLRVRDAAGELEAQLEVPVAGAGTTRFHLPWGDAVRVINSDGTGWLVAP</sequence>
<evidence type="ECO:0000256" key="2">
    <source>
        <dbReference type="SAM" id="Phobius"/>
    </source>
</evidence>
<dbReference type="PANTHER" id="PTHR34512:SF30">
    <property type="entry name" value="OUTER MEMBRANE PROTEIN ASSEMBLY FACTOR BAMB"/>
    <property type="match status" value="1"/>
</dbReference>
<dbReference type="EMBL" id="CP043504">
    <property type="protein sequence ID" value="QEO09194.1"/>
    <property type="molecule type" value="Genomic_DNA"/>
</dbReference>
<feature type="region of interest" description="Disordered" evidence="1">
    <location>
        <begin position="239"/>
        <end position="261"/>
    </location>
</feature>
<evidence type="ECO:0000313" key="5">
    <source>
        <dbReference type="Proteomes" id="UP000322159"/>
    </source>
</evidence>
<name>A0A5C1Y5M4_9MICO</name>
<dbReference type="InterPro" id="IPR015943">
    <property type="entry name" value="WD40/YVTN_repeat-like_dom_sf"/>
</dbReference>
<dbReference type="Proteomes" id="UP000322159">
    <property type="component" value="Chromosome"/>
</dbReference>
<reference evidence="4 5" key="1">
    <citation type="submission" date="2019-09" db="EMBL/GenBank/DDBJ databases">
        <title>Genome sequencing of strain KACC 19322.</title>
        <authorList>
            <person name="Heo J."/>
            <person name="Kim S.-J."/>
            <person name="Kim J.-S."/>
            <person name="Hong S.-B."/>
            <person name="Kwon S.-W."/>
        </authorList>
    </citation>
    <scope>NUCLEOTIDE SEQUENCE [LARGE SCALE GENOMIC DNA]</scope>
    <source>
        <strain evidence="4 5">KACC 19322</strain>
    </source>
</reference>
<gene>
    <name evidence="4" type="ORF">FLP23_03700</name>
</gene>
<evidence type="ECO:0000313" key="4">
    <source>
        <dbReference type="EMBL" id="QEO09194.1"/>
    </source>
</evidence>
<keyword evidence="2" id="KW-0812">Transmembrane</keyword>
<dbReference type="AlphaFoldDB" id="A0A5C1Y5M4"/>
<dbReference type="Pfam" id="PF13360">
    <property type="entry name" value="PQQ_2"/>
    <property type="match status" value="1"/>
</dbReference>
<keyword evidence="2" id="KW-0472">Membrane</keyword>
<dbReference type="SUPFAM" id="SSF50998">
    <property type="entry name" value="Quinoprotein alcohol dehydrogenase-like"/>
    <property type="match status" value="1"/>
</dbReference>
<dbReference type="Gene3D" id="2.130.10.10">
    <property type="entry name" value="YVTN repeat-like/Quinoprotein amine dehydrogenase"/>
    <property type="match status" value="1"/>
</dbReference>